<accession>A0A699ZEX0</accession>
<feature type="compositionally biased region" description="Polar residues" evidence="1">
    <location>
        <begin position="198"/>
        <end position="219"/>
    </location>
</feature>
<evidence type="ECO:0000313" key="2">
    <source>
        <dbReference type="EMBL" id="GFH20425.1"/>
    </source>
</evidence>
<feature type="compositionally biased region" description="Low complexity" evidence="1">
    <location>
        <begin position="130"/>
        <end position="153"/>
    </location>
</feature>
<evidence type="ECO:0000313" key="3">
    <source>
        <dbReference type="Proteomes" id="UP000485058"/>
    </source>
</evidence>
<name>A0A699ZEX0_HAELA</name>
<gene>
    <name evidence="2" type="ORF">HaLaN_17542</name>
</gene>
<comment type="caution">
    <text evidence="2">The sequence shown here is derived from an EMBL/GenBank/DDBJ whole genome shotgun (WGS) entry which is preliminary data.</text>
</comment>
<feature type="region of interest" description="Disordered" evidence="1">
    <location>
        <begin position="1"/>
        <end position="232"/>
    </location>
</feature>
<feature type="compositionally biased region" description="Polar residues" evidence="1">
    <location>
        <begin position="97"/>
        <end position="107"/>
    </location>
</feature>
<keyword evidence="3" id="KW-1185">Reference proteome</keyword>
<organism evidence="2 3">
    <name type="scientific">Haematococcus lacustris</name>
    <name type="common">Green alga</name>
    <name type="synonym">Haematococcus pluvialis</name>
    <dbReference type="NCBI Taxonomy" id="44745"/>
    <lineage>
        <taxon>Eukaryota</taxon>
        <taxon>Viridiplantae</taxon>
        <taxon>Chlorophyta</taxon>
        <taxon>core chlorophytes</taxon>
        <taxon>Chlorophyceae</taxon>
        <taxon>CS clade</taxon>
        <taxon>Chlamydomonadales</taxon>
        <taxon>Haematococcaceae</taxon>
        <taxon>Haematococcus</taxon>
    </lineage>
</organism>
<sequence>MFAWEAREAGAATAPYVGKVSQQLRQLPGHQRGGREGVEAGTPPPTFMPKPPSEPATKKRRHGNGQPKRSQADAAQAQPLPHPSHDTAAAVPPASMPSRSNLGSTKHLTMAEAVAWNGPLAPPGTSPSMQAAAAPPQGRSAAAGVAAAHSSQAEGREARGRPGADPPGRRHSPHPGCQPGARQDPAPRPGGTDPREVSGQQEATLPALASQTPAAGSQAQGLPQPPQTTPGQLTVEAEPMQLAVGTTSTQLAVEATPMQLAVEAAQCDTSLTMVATLPPACPPVCPPAPLELAPTPSCSPAAEDAQQQAAPEAADPLPAIQAGSAAAPAPAAAPVAAAVPEAGPATPAAAAPAAAPASLSAPASAVAMAVALASEGLQATAVITAQDPKVASMAADLAAATASPGDSSGPLGPHNQRAAAAAPARLCRGHSAVKTRDDIPTCQMRARVGSEAGGTRAGPGAAVVARRAGCAPTRRSCCLVRRCNWRVEKREEGGRSVRRAGGCARVALLGACKPQQRTAQSGSEPERPTPAAGEIAAVSWTGLHVLSTQRPDAAVACRHRMKGIILHTPSV</sequence>
<evidence type="ECO:0000256" key="1">
    <source>
        <dbReference type="SAM" id="MobiDB-lite"/>
    </source>
</evidence>
<dbReference type="Proteomes" id="UP000485058">
    <property type="component" value="Unassembled WGS sequence"/>
</dbReference>
<feature type="compositionally biased region" description="Pro residues" evidence="1">
    <location>
        <begin position="42"/>
        <end position="54"/>
    </location>
</feature>
<proteinExistence type="predicted"/>
<reference evidence="2 3" key="1">
    <citation type="submission" date="2020-02" db="EMBL/GenBank/DDBJ databases">
        <title>Draft genome sequence of Haematococcus lacustris strain NIES-144.</title>
        <authorList>
            <person name="Morimoto D."/>
            <person name="Nakagawa S."/>
            <person name="Yoshida T."/>
            <person name="Sawayama S."/>
        </authorList>
    </citation>
    <scope>NUCLEOTIDE SEQUENCE [LARGE SCALE GENOMIC DNA]</scope>
    <source>
        <strain evidence="2 3">NIES-144</strain>
    </source>
</reference>
<dbReference type="AlphaFoldDB" id="A0A699ZEX0"/>
<protein>
    <submittedName>
        <fullName evidence="2">Uncharacterized protein</fullName>
    </submittedName>
</protein>
<dbReference type="EMBL" id="BLLF01001631">
    <property type="protein sequence ID" value="GFH20425.1"/>
    <property type="molecule type" value="Genomic_DNA"/>
</dbReference>